<dbReference type="Pfam" id="PF05154">
    <property type="entry name" value="TM2"/>
    <property type="match status" value="1"/>
</dbReference>
<feature type="region of interest" description="Disordered" evidence="7">
    <location>
        <begin position="340"/>
        <end position="364"/>
    </location>
</feature>
<name>A0AAE0VWW4_9BIVA</name>
<dbReference type="InterPro" id="IPR007829">
    <property type="entry name" value="TM2"/>
</dbReference>
<dbReference type="CDD" id="cd06257">
    <property type="entry name" value="DnaJ"/>
    <property type="match status" value="1"/>
</dbReference>
<keyword evidence="11" id="KW-1185">Reference proteome</keyword>
<evidence type="ECO:0000256" key="3">
    <source>
        <dbReference type="ARBA" id="ARBA00020945"/>
    </source>
</evidence>
<dbReference type="PRINTS" id="PR00625">
    <property type="entry name" value="JDOMAIN"/>
</dbReference>
<dbReference type="PANTHER" id="PTHR44733:SF1">
    <property type="entry name" value="DNAJ HOMOLOG SUBFAMILY C MEMBER 22"/>
    <property type="match status" value="1"/>
</dbReference>
<evidence type="ECO:0000256" key="8">
    <source>
        <dbReference type="SAM" id="Phobius"/>
    </source>
</evidence>
<dbReference type="InterPro" id="IPR036869">
    <property type="entry name" value="J_dom_sf"/>
</dbReference>
<dbReference type="Gene3D" id="1.10.287.110">
    <property type="entry name" value="DnaJ domain"/>
    <property type="match status" value="1"/>
</dbReference>
<dbReference type="SMART" id="SM00271">
    <property type="entry name" value="DnaJ"/>
    <property type="match status" value="1"/>
</dbReference>
<dbReference type="PANTHER" id="PTHR44733">
    <property type="entry name" value="DNAJ HOMOLOG SUBFAMILY C MEMBER 22"/>
    <property type="match status" value="1"/>
</dbReference>
<protein>
    <recommendedName>
        <fullName evidence="3">DnaJ homolog subfamily C member 22</fullName>
    </recommendedName>
</protein>
<feature type="transmembrane region" description="Helical" evidence="8">
    <location>
        <begin position="165"/>
        <end position="184"/>
    </location>
</feature>
<evidence type="ECO:0000256" key="7">
    <source>
        <dbReference type="SAM" id="MobiDB-lite"/>
    </source>
</evidence>
<comment type="subcellular location">
    <subcellularLocation>
        <location evidence="2">Membrane</location>
        <topology evidence="2">Multi-pass membrane protein</topology>
    </subcellularLocation>
</comment>
<sequence length="364" mass="42302">MANIVVTFILWLGGGWFGLHHFYLGRDKHAFVWWSTFGGVCGIGWFRDLWRLSEYVSEANKDPRYLEEFKVRRKFSPSPSCRFIRIAGELFVGLLYGHLARITIPEEIVKKSIFGYSLAVILTLLASVIGVYIVANIGREKAHIKWSLYGALCALPFLWYRSESISYAVIFPTIFVNWKGLEWRVEKPRRGLCKRLTVLGFCGMLYLSMWGSAIYFNASVTRNGEKIPVREAINHFFNSPAWAETKETFWKLYDYYQVHGWSKTWEQIVESLDPTGEGHAYNVLELQATASLSEVKKQCKALALKWHPDKVTNEKEKLKAKDKFIEIRNACEILKKRYKMQEGREENRESKSAKQNTSHNHEEF</sequence>
<keyword evidence="6 8" id="KW-0472">Membrane</keyword>
<reference evidence="10" key="2">
    <citation type="journal article" date="2021" name="Genome Biol. Evol.">
        <title>Developing a high-quality reference genome for a parasitic bivalve with doubly uniparental inheritance (Bivalvia: Unionida).</title>
        <authorList>
            <person name="Smith C.H."/>
        </authorList>
    </citation>
    <scope>NUCLEOTIDE SEQUENCE</scope>
    <source>
        <strain evidence="10">CHS0354</strain>
        <tissue evidence="10">Mantle</tissue>
    </source>
</reference>
<reference evidence="10" key="3">
    <citation type="submission" date="2023-05" db="EMBL/GenBank/DDBJ databases">
        <authorList>
            <person name="Smith C.H."/>
        </authorList>
    </citation>
    <scope>NUCLEOTIDE SEQUENCE</scope>
    <source>
        <strain evidence="10">CHS0354</strain>
        <tissue evidence="10">Mantle</tissue>
    </source>
</reference>
<feature type="transmembrane region" description="Helical" evidence="8">
    <location>
        <begin position="83"/>
        <end position="101"/>
    </location>
</feature>
<feature type="compositionally biased region" description="Basic and acidic residues" evidence="7">
    <location>
        <begin position="340"/>
        <end position="352"/>
    </location>
</feature>
<dbReference type="AlphaFoldDB" id="A0AAE0VWW4"/>
<evidence type="ECO:0000256" key="2">
    <source>
        <dbReference type="ARBA" id="ARBA00004141"/>
    </source>
</evidence>
<dbReference type="PROSITE" id="PS50076">
    <property type="entry name" value="DNAJ_2"/>
    <property type="match status" value="1"/>
</dbReference>
<evidence type="ECO:0000313" key="11">
    <source>
        <dbReference type="Proteomes" id="UP001195483"/>
    </source>
</evidence>
<dbReference type="GO" id="GO:0016020">
    <property type="term" value="C:membrane"/>
    <property type="evidence" value="ECO:0007669"/>
    <property type="project" value="UniProtKB-SubCell"/>
</dbReference>
<dbReference type="Pfam" id="PF00226">
    <property type="entry name" value="DnaJ"/>
    <property type="match status" value="1"/>
</dbReference>
<feature type="transmembrane region" description="Helical" evidence="8">
    <location>
        <begin position="30"/>
        <end position="46"/>
    </location>
</feature>
<evidence type="ECO:0000256" key="4">
    <source>
        <dbReference type="ARBA" id="ARBA00022692"/>
    </source>
</evidence>
<feature type="domain" description="J" evidence="9">
    <location>
        <begin position="279"/>
        <end position="351"/>
    </location>
</feature>
<comment type="function">
    <text evidence="1">May function as a co-chaperone.</text>
</comment>
<keyword evidence="4 8" id="KW-0812">Transmembrane</keyword>
<comment type="caution">
    <text evidence="10">The sequence shown here is derived from an EMBL/GenBank/DDBJ whole genome shotgun (WGS) entry which is preliminary data.</text>
</comment>
<evidence type="ECO:0000256" key="5">
    <source>
        <dbReference type="ARBA" id="ARBA00022989"/>
    </source>
</evidence>
<evidence type="ECO:0000313" key="10">
    <source>
        <dbReference type="EMBL" id="KAK3592202.1"/>
    </source>
</evidence>
<dbReference type="InterPro" id="IPR001623">
    <property type="entry name" value="DnaJ_domain"/>
</dbReference>
<feature type="transmembrane region" description="Helical" evidence="8">
    <location>
        <begin position="196"/>
        <end position="216"/>
    </location>
</feature>
<feature type="transmembrane region" description="Helical" evidence="8">
    <location>
        <begin position="5"/>
        <end position="24"/>
    </location>
</feature>
<dbReference type="Proteomes" id="UP001195483">
    <property type="component" value="Unassembled WGS sequence"/>
</dbReference>
<proteinExistence type="predicted"/>
<evidence type="ECO:0000259" key="9">
    <source>
        <dbReference type="PROSITE" id="PS50076"/>
    </source>
</evidence>
<accession>A0AAE0VWW4</accession>
<organism evidence="10 11">
    <name type="scientific">Potamilus streckersoni</name>
    <dbReference type="NCBI Taxonomy" id="2493646"/>
    <lineage>
        <taxon>Eukaryota</taxon>
        <taxon>Metazoa</taxon>
        <taxon>Spiralia</taxon>
        <taxon>Lophotrochozoa</taxon>
        <taxon>Mollusca</taxon>
        <taxon>Bivalvia</taxon>
        <taxon>Autobranchia</taxon>
        <taxon>Heteroconchia</taxon>
        <taxon>Palaeoheterodonta</taxon>
        <taxon>Unionida</taxon>
        <taxon>Unionoidea</taxon>
        <taxon>Unionidae</taxon>
        <taxon>Ambleminae</taxon>
        <taxon>Lampsilini</taxon>
        <taxon>Potamilus</taxon>
    </lineage>
</organism>
<keyword evidence="5 8" id="KW-1133">Transmembrane helix</keyword>
<evidence type="ECO:0000256" key="1">
    <source>
        <dbReference type="ARBA" id="ARBA00002080"/>
    </source>
</evidence>
<feature type="transmembrane region" description="Helical" evidence="8">
    <location>
        <begin position="113"/>
        <end position="135"/>
    </location>
</feature>
<evidence type="ECO:0000256" key="6">
    <source>
        <dbReference type="ARBA" id="ARBA00023136"/>
    </source>
</evidence>
<gene>
    <name evidence="10" type="ORF">CHS0354_002651</name>
</gene>
<dbReference type="EMBL" id="JAEAOA010000216">
    <property type="protein sequence ID" value="KAK3592202.1"/>
    <property type="molecule type" value="Genomic_DNA"/>
</dbReference>
<reference evidence="10" key="1">
    <citation type="journal article" date="2021" name="Genome Biol. Evol.">
        <title>A High-Quality Reference Genome for a Parasitic Bivalve with Doubly Uniparental Inheritance (Bivalvia: Unionida).</title>
        <authorList>
            <person name="Smith C.H."/>
        </authorList>
    </citation>
    <scope>NUCLEOTIDE SEQUENCE</scope>
    <source>
        <strain evidence="10">CHS0354</strain>
    </source>
</reference>
<dbReference type="SUPFAM" id="SSF46565">
    <property type="entry name" value="Chaperone J-domain"/>
    <property type="match status" value="1"/>
</dbReference>